<reference evidence="3" key="1">
    <citation type="submission" date="2019-11" db="EMBL/GenBank/DDBJ databases">
        <authorList>
            <person name="Feng L."/>
        </authorList>
    </citation>
    <scope>NUCLEOTIDE SEQUENCE</scope>
    <source>
        <strain evidence="3">AundefinedLFYP135</strain>
    </source>
</reference>
<evidence type="ECO:0000259" key="2">
    <source>
        <dbReference type="PROSITE" id="PS50943"/>
    </source>
</evidence>
<accession>A0A6N2UL50</accession>
<dbReference type="InterPro" id="IPR010982">
    <property type="entry name" value="Lambda_DNA-bd_dom_sf"/>
</dbReference>
<dbReference type="CDD" id="cd00093">
    <property type="entry name" value="HTH_XRE"/>
    <property type="match status" value="1"/>
</dbReference>
<dbReference type="Gene3D" id="1.10.260.40">
    <property type="entry name" value="lambda repressor-like DNA-binding domains"/>
    <property type="match status" value="1"/>
</dbReference>
<dbReference type="Pfam" id="PF01381">
    <property type="entry name" value="HTH_3"/>
    <property type="match status" value="1"/>
</dbReference>
<sequence length="85" mass="9388">MYPKITLAAARVNAGLTQEEAAKLIGVSKATLQNYEAGKTVPNWEIVHRIEETYHFPIDFIFLSSNSLLAKNEKGGTTNGQPNRL</sequence>
<dbReference type="EMBL" id="CACRSL010000003">
    <property type="protein sequence ID" value="VYT17693.1"/>
    <property type="molecule type" value="Genomic_DNA"/>
</dbReference>
<protein>
    <submittedName>
        <fullName evidence="3">Helix-turn-helix</fullName>
    </submittedName>
</protein>
<evidence type="ECO:0000313" key="3">
    <source>
        <dbReference type="EMBL" id="VYT17693.1"/>
    </source>
</evidence>
<gene>
    <name evidence="3" type="ORF">AULFYP135_01964</name>
</gene>
<dbReference type="PROSITE" id="PS50943">
    <property type="entry name" value="HTH_CROC1"/>
    <property type="match status" value="1"/>
</dbReference>
<keyword evidence="1" id="KW-0238">DNA-binding</keyword>
<dbReference type="GO" id="GO:0003677">
    <property type="term" value="F:DNA binding"/>
    <property type="evidence" value="ECO:0007669"/>
    <property type="project" value="UniProtKB-KW"/>
</dbReference>
<name>A0A6N2UL50_9FIRM</name>
<proteinExistence type="predicted"/>
<dbReference type="PANTHER" id="PTHR46558">
    <property type="entry name" value="TRACRIPTIONAL REGULATORY PROTEIN-RELATED-RELATED"/>
    <property type="match status" value="1"/>
</dbReference>
<dbReference type="AlphaFoldDB" id="A0A6N2UL50"/>
<dbReference type="SMART" id="SM00530">
    <property type="entry name" value="HTH_XRE"/>
    <property type="match status" value="1"/>
</dbReference>
<dbReference type="PANTHER" id="PTHR46558:SF11">
    <property type="entry name" value="HTH-TYPE TRANSCRIPTIONAL REGULATOR XRE"/>
    <property type="match status" value="1"/>
</dbReference>
<dbReference type="InterPro" id="IPR001387">
    <property type="entry name" value="Cro/C1-type_HTH"/>
</dbReference>
<feature type="domain" description="HTH cro/C1-type" evidence="2">
    <location>
        <begin position="7"/>
        <end position="61"/>
    </location>
</feature>
<evidence type="ECO:0000256" key="1">
    <source>
        <dbReference type="ARBA" id="ARBA00023125"/>
    </source>
</evidence>
<dbReference type="SUPFAM" id="SSF47413">
    <property type="entry name" value="lambda repressor-like DNA-binding domains"/>
    <property type="match status" value="1"/>
</dbReference>
<organism evidence="3">
    <name type="scientific">uncultured Anaerotruncus sp</name>
    <dbReference type="NCBI Taxonomy" id="905011"/>
    <lineage>
        <taxon>Bacteria</taxon>
        <taxon>Bacillati</taxon>
        <taxon>Bacillota</taxon>
        <taxon>Clostridia</taxon>
        <taxon>Eubacteriales</taxon>
        <taxon>Oscillospiraceae</taxon>
        <taxon>Anaerotruncus</taxon>
        <taxon>environmental samples</taxon>
    </lineage>
</organism>